<keyword evidence="4" id="KW-0819">tRNA processing</keyword>
<comment type="function">
    <text evidence="4">Catalyzes the methylation of 5-hydroxyuridine (ho5U) to form 5-methoxyuridine (mo5U) at position 34 in tRNAs.</text>
</comment>
<feature type="binding site" evidence="4">
    <location>
        <position position="154"/>
    </location>
    <ligand>
        <name>Mg(2+)</name>
        <dbReference type="ChEBI" id="CHEBI:18420"/>
    </ligand>
</feature>
<protein>
    <recommendedName>
        <fullName evidence="4">tRNA 5-hydroxyuridine methyltransferase</fullName>
        <ecNumber evidence="4">2.1.1.-</ecNumber>
    </recommendedName>
    <alternativeName>
        <fullName evidence="4">ho5U methyltransferase</fullName>
    </alternativeName>
</protein>
<dbReference type="HAMAP" id="MF_02217">
    <property type="entry name" value="TrmR_methyltr"/>
    <property type="match status" value="1"/>
</dbReference>
<keyword evidence="1 4" id="KW-0489">Methyltransferase</keyword>
<evidence type="ECO:0000313" key="5">
    <source>
        <dbReference type="EMBL" id="WFT73336.1"/>
    </source>
</evidence>
<dbReference type="RefSeq" id="WP_283075352.1">
    <property type="nucleotide sequence ID" value="NZ_CP121671.1"/>
</dbReference>
<dbReference type="EC" id="2.1.1.-" evidence="4"/>
<dbReference type="PROSITE" id="PS51682">
    <property type="entry name" value="SAM_OMT_I"/>
    <property type="match status" value="1"/>
</dbReference>
<dbReference type="GO" id="GO:0008168">
    <property type="term" value="F:methyltransferase activity"/>
    <property type="evidence" value="ECO:0007669"/>
    <property type="project" value="UniProtKB-KW"/>
</dbReference>
<keyword evidence="4" id="KW-0460">Magnesium</keyword>
<comment type="similarity">
    <text evidence="4">Belongs to the class I-like SAM-binding methyltransferase superfamily. Cation-dependent O-methyltransferase family.</text>
</comment>
<name>A0ABY8IUK4_9BACI</name>
<accession>A0ABY8IUK4</accession>
<evidence type="ECO:0000256" key="4">
    <source>
        <dbReference type="HAMAP-Rule" id="MF_02217"/>
    </source>
</evidence>
<feature type="binding site" evidence="4">
    <location>
        <position position="128"/>
    </location>
    <ligand>
        <name>S-adenosyl-L-methionine</name>
        <dbReference type="ChEBI" id="CHEBI:59789"/>
    </ligand>
</feature>
<keyword evidence="6" id="KW-1185">Reference proteome</keyword>
<gene>
    <name evidence="4" type="primary">trmR</name>
    <name evidence="5" type="ORF">P9989_13135</name>
</gene>
<dbReference type="InterPro" id="IPR043675">
    <property type="entry name" value="TrmR_methyltr"/>
</dbReference>
<organism evidence="5 6">
    <name type="scientific">Halobacillus naozhouensis</name>
    <dbReference type="NCBI Taxonomy" id="554880"/>
    <lineage>
        <taxon>Bacteria</taxon>
        <taxon>Bacillati</taxon>
        <taxon>Bacillota</taxon>
        <taxon>Bacilli</taxon>
        <taxon>Bacillales</taxon>
        <taxon>Bacillaceae</taxon>
        <taxon>Halobacillus</taxon>
    </lineage>
</organism>
<proteinExistence type="inferred from homology"/>
<dbReference type="InterPro" id="IPR029063">
    <property type="entry name" value="SAM-dependent_MTases_sf"/>
</dbReference>
<dbReference type="Proteomes" id="UP001221597">
    <property type="component" value="Chromosome"/>
</dbReference>
<dbReference type="SUPFAM" id="SSF53335">
    <property type="entry name" value="S-adenosyl-L-methionine-dependent methyltransferases"/>
    <property type="match status" value="1"/>
</dbReference>
<dbReference type="Pfam" id="PF01596">
    <property type="entry name" value="Methyltransf_3"/>
    <property type="match status" value="1"/>
</dbReference>
<feature type="binding site" evidence="4">
    <location>
        <position position="155"/>
    </location>
    <ligand>
        <name>Mg(2+)</name>
        <dbReference type="ChEBI" id="CHEBI:18420"/>
    </ligand>
</feature>
<dbReference type="InterPro" id="IPR050362">
    <property type="entry name" value="Cation-dep_OMT"/>
</dbReference>
<feature type="binding site" evidence="4">
    <location>
        <position position="33"/>
    </location>
    <ligand>
        <name>S-adenosyl-L-methionine</name>
        <dbReference type="ChEBI" id="CHEBI:59789"/>
    </ligand>
</feature>
<evidence type="ECO:0000256" key="1">
    <source>
        <dbReference type="ARBA" id="ARBA00022603"/>
    </source>
</evidence>
<evidence type="ECO:0000256" key="2">
    <source>
        <dbReference type="ARBA" id="ARBA00022679"/>
    </source>
</evidence>
<comment type="subunit">
    <text evidence="4">Homodimer.</text>
</comment>
<reference evidence="5 6" key="1">
    <citation type="submission" date="2023-04" db="EMBL/GenBank/DDBJ databases">
        <title>Genome sequence of Halobacillus naozhouensis KACC 21980.</title>
        <authorList>
            <person name="Kim S."/>
            <person name="Heo J."/>
            <person name="Kwon S.-W."/>
        </authorList>
    </citation>
    <scope>NUCLEOTIDE SEQUENCE [LARGE SCALE GENOMIC DNA]</scope>
    <source>
        <strain evidence="5 6">KCTC 13234</strain>
    </source>
</reference>
<feature type="binding site" evidence="4">
    <location>
        <position position="128"/>
    </location>
    <ligand>
        <name>Mg(2+)</name>
        <dbReference type="ChEBI" id="CHEBI:18420"/>
    </ligand>
</feature>
<evidence type="ECO:0000256" key="3">
    <source>
        <dbReference type="ARBA" id="ARBA00022691"/>
    </source>
</evidence>
<feature type="binding site" evidence="4">
    <location>
        <position position="63"/>
    </location>
    <ligand>
        <name>S-adenosyl-L-methionine</name>
        <dbReference type="ChEBI" id="CHEBI:59789"/>
    </ligand>
</feature>
<keyword evidence="2 4" id="KW-0808">Transferase</keyword>
<comment type="catalytic activity">
    <reaction evidence="4">
        <text>5-hydroxyuridine(34) in tRNA + S-adenosyl-L-methionine = 5-methoxyuridine(34) in tRNA + S-adenosyl-L-homocysteine + H(+)</text>
        <dbReference type="Rhea" id="RHEA:60524"/>
        <dbReference type="Rhea" id="RHEA-COMP:13381"/>
        <dbReference type="Rhea" id="RHEA-COMP:15591"/>
        <dbReference type="ChEBI" id="CHEBI:15378"/>
        <dbReference type="ChEBI" id="CHEBI:57856"/>
        <dbReference type="ChEBI" id="CHEBI:59789"/>
        <dbReference type="ChEBI" id="CHEBI:136877"/>
        <dbReference type="ChEBI" id="CHEBI:143860"/>
    </reaction>
</comment>
<feature type="binding site" evidence="4">
    <location>
        <position position="80"/>
    </location>
    <ligand>
        <name>S-adenosyl-L-methionine</name>
        <dbReference type="ChEBI" id="CHEBI:59789"/>
    </ligand>
</feature>
<evidence type="ECO:0000313" key="6">
    <source>
        <dbReference type="Proteomes" id="UP001221597"/>
    </source>
</evidence>
<dbReference type="InterPro" id="IPR002935">
    <property type="entry name" value="SAM_O-MeTrfase"/>
</dbReference>
<keyword evidence="4" id="KW-0479">Metal-binding</keyword>
<dbReference type="EMBL" id="CP121671">
    <property type="protein sequence ID" value="WFT73336.1"/>
    <property type="molecule type" value="Genomic_DNA"/>
</dbReference>
<dbReference type="PANTHER" id="PTHR10509">
    <property type="entry name" value="O-METHYLTRANSFERASE-RELATED"/>
    <property type="match status" value="1"/>
</dbReference>
<dbReference type="PANTHER" id="PTHR10509:SF14">
    <property type="entry name" value="CAFFEOYL-COA O-METHYLTRANSFERASE 3-RELATED"/>
    <property type="match status" value="1"/>
</dbReference>
<dbReference type="GO" id="GO:0032259">
    <property type="term" value="P:methylation"/>
    <property type="evidence" value="ECO:0007669"/>
    <property type="project" value="UniProtKB-KW"/>
</dbReference>
<sequence length="214" mass="24256">MEQNAYLQSLLPESSEALKQLEHEARKQGVPIMEPLGIQFLMQLIRLHKPNKLLEIGTAIGYSALRMHEAAPNSSITTIERDGERFEQAVENVCKFQVQDCIEIFHGDALDLKNKVSQSAPFDFIFIDAAKGKYEEFFHLYAPLLSENGMIVTDNVLFKGYVADDRQATKRMAKLAKKIRNFNQWLAAQEQYHTSVVPIGDGVAITVKNHNYTN</sequence>
<feature type="binding site" evidence="4">
    <location>
        <begin position="108"/>
        <end position="109"/>
    </location>
    <ligand>
        <name>S-adenosyl-L-methionine</name>
        <dbReference type="ChEBI" id="CHEBI:59789"/>
    </ligand>
</feature>
<dbReference type="Gene3D" id="3.40.50.150">
    <property type="entry name" value="Vaccinia Virus protein VP39"/>
    <property type="match status" value="1"/>
</dbReference>
<keyword evidence="3 4" id="KW-0949">S-adenosyl-L-methionine</keyword>